<feature type="transmembrane region" description="Helical" evidence="1">
    <location>
        <begin position="109"/>
        <end position="130"/>
    </location>
</feature>
<accession>A0A2H0V049</accession>
<organism evidence="2 3">
    <name type="scientific">Candidatus Falkowbacteria bacterium CG10_big_fil_rev_8_21_14_0_10_44_15</name>
    <dbReference type="NCBI Taxonomy" id="1974569"/>
    <lineage>
        <taxon>Bacteria</taxon>
        <taxon>Candidatus Falkowiibacteriota</taxon>
    </lineage>
</organism>
<proteinExistence type="predicted"/>
<dbReference type="Proteomes" id="UP000228510">
    <property type="component" value="Unassembled WGS sequence"/>
</dbReference>
<evidence type="ECO:0000256" key="1">
    <source>
        <dbReference type="SAM" id="Phobius"/>
    </source>
</evidence>
<feature type="transmembrane region" description="Helical" evidence="1">
    <location>
        <begin position="39"/>
        <end position="56"/>
    </location>
</feature>
<name>A0A2H0V049_9BACT</name>
<evidence type="ECO:0000313" key="2">
    <source>
        <dbReference type="EMBL" id="PIR92442.1"/>
    </source>
</evidence>
<feature type="transmembrane region" description="Helical" evidence="1">
    <location>
        <begin position="6"/>
        <end position="27"/>
    </location>
</feature>
<gene>
    <name evidence="2" type="ORF">COU01_01745</name>
</gene>
<keyword evidence="1" id="KW-1133">Transmembrane helix</keyword>
<dbReference type="AlphaFoldDB" id="A0A2H0V049"/>
<feature type="transmembrane region" description="Helical" evidence="1">
    <location>
        <begin position="186"/>
        <end position="205"/>
    </location>
</feature>
<keyword evidence="1" id="KW-0812">Transmembrane</keyword>
<feature type="transmembrane region" description="Helical" evidence="1">
    <location>
        <begin position="136"/>
        <end position="158"/>
    </location>
</feature>
<feature type="transmembrane region" description="Helical" evidence="1">
    <location>
        <begin position="76"/>
        <end position="102"/>
    </location>
</feature>
<protein>
    <submittedName>
        <fullName evidence="2">Uncharacterized protein</fullName>
    </submittedName>
</protein>
<comment type="caution">
    <text evidence="2">The sequence shown here is derived from an EMBL/GenBank/DDBJ whole genome shotgun (WGS) entry which is preliminary data.</text>
</comment>
<reference evidence="3" key="1">
    <citation type="submission" date="2017-09" db="EMBL/GenBank/DDBJ databases">
        <title>Depth-based differentiation of microbial function through sediment-hosted aquifers and enrichment of novel symbionts in the deep terrestrial subsurface.</title>
        <authorList>
            <person name="Probst A.J."/>
            <person name="Ladd B."/>
            <person name="Jarett J.K."/>
            <person name="Geller-Mcgrath D.E."/>
            <person name="Sieber C.M.K."/>
            <person name="Emerson J.B."/>
            <person name="Anantharaman K."/>
            <person name="Thomas B.C."/>
            <person name="Malmstrom R."/>
            <person name="Stieglmeier M."/>
            <person name="Klingl A."/>
            <person name="Woyke T."/>
            <person name="Ryan C.M."/>
            <person name="Banfield J.F."/>
        </authorList>
    </citation>
    <scope>NUCLEOTIDE SEQUENCE [LARGE SCALE GENOMIC DNA]</scope>
</reference>
<sequence length="309" mass="35392">MKKILHLLLDFGYVLIAIFTVSFYKVMVSEGFGLSLRRILLIGFIWLIVGIGIYKLTNWLSKRVKLNLTIANVIGWLNLVSWIIGFLGLIVSSSTIALVQLFPDKQGKFFSNLAYISLLLSFFNMIAGGFSLDSYYIGLASFGVGFLYILFAIATYLFSVRVNKRKIVGQLGEEQNKSYQPSKYKFFPVGGLLLIIVSLGLFYWYEIRPAKIKHDCSWIKQHSDAIPEKQPMTKEELLNAGLIEDCDKKYLDNEYSTEFFGNISKELCQKKVKSVINEYSSYKPYEPAKEWKVKASNEEYEFCLHDKGL</sequence>
<keyword evidence="1" id="KW-0472">Membrane</keyword>
<evidence type="ECO:0000313" key="3">
    <source>
        <dbReference type="Proteomes" id="UP000228510"/>
    </source>
</evidence>
<dbReference type="EMBL" id="PFAT01000024">
    <property type="protein sequence ID" value="PIR92442.1"/>
    <property type="molecule type" value="Genomic_DNA"/>
</dbReference>